<evidence type="ECO:0000313" key="3">
    <source>
        <dbReference type="Proteomes" id="UP000794436"/>
    </source>
</evidence>
<feature type="transmembrane region" description="Helical" evidence="1">
    <location>
        <begin position="75"/>
        <end position="94"/>
    </location>
</feature>
<feature type="transmembrane region" description="Helical" evidence="1">
    <location>
        <begin position="34"/>
        <end position="54"/>
    </location>
</feature>
<proteinExistence type="predicted"/>
<dbReference type="OrthoDB" id="64243at2759"/>
<comment type="caution">
    <text evidence="2">The sequence shown here is derived from an EMBL/GenBank/DDBJ whole genome shotgun (WGS) entry which is preliminary data.</text>
</comment>
<reference evidence="2" key="1">
    <citation type="submission" date="2019-03" db="EMBL/GenBank/DDBJ databases">
        <title>Long read genome sequence of the mycoparasitic Pythium oligandrum ATCC 38472 isolated from sugarbeet rhizosphere.</title>
        <authorList>
            <person name="Gaulin E."/>
        </authorList>
    </citation>
    <scope>NUCLEOTIDE SEQUENCE</scope>
    <source>
        <strain evidence="2">ATCC 38472_TT</strain>
    </source>
</reference>
<organism evidence="2 3">
    <name type="scientific">Pythium oligandrum</name>
    <name type="common">Mycoparasitic fungus</name>
    <dbReference type="NCBI Taxonomy" id="41045"/>
    <lineage>
        <taxon>Eukaryota</taxon>
        <taxon>Sar</taxon>
        <taxon>Stramenopiles</taxon>
        <taxon>Oomycota</taxon>
        <taxon>Peronosporomycetes</taxon>
        <taxon>Pythiales</taxon>
        <taxon>Pythiaceae</taxon>
        <taxon>Pythium</taxon>
    </lineage>
</organism>
<keyword evidence="1" id="KW-0812">Transmembrane</keyword>
<dbReference type="Proteomes" id="UP000794436">
    <property type="component" value="Unassembled WGS sequence"/>
</dbReference>
<evidence type="ECO:0000256" key="1">
    <source>
        <dbReference type="SAM" id="Phobius"/>
    </source>
</evidence>
<gene>
    <name evidence="2" type="ORF">Poli38472_004232</name>
</gene>
<dbReference type="AlphaFoldDB" id="A0A8K1FP22"/>
<dbReference type="EMBL" id="SPLM01000036">
    <property type="protein sequence ID" value="TMW66467.1"/>
    <property type="molecule type" value="Genomic_DNA"/>
</dbReference>
<evidence type="ECO:0000313" key="2">
    <source>
        <dbReference type="EMBL" id="TMW66467.1"/>
    </source>
</evidence>
<name>A0A8K1FP22_PYTOL</name>
<keyword evidence="1" id="KW-1133">Transmembrane helix</keyword>
<feature type="transmembrane region" description="Helical" evidence="1">
    <location>
        <begin position="208"/>
        <end position="231"/>
    </location>
</feature>
<keyword evidence="1" id="KW-0472">Membrane</keyword>
<keyword evidence="3" id="KW-1185">Reference proteome</keyword>
<sequence>MRWTLYDDPALALTTWQWAGCTQIKNSWGWVRCVHFVFAVDTIFNLCVLLLVIFRNYQRRKIWIGDAFVSISDSPLLRGLVILAIWLMENFWQLSSLALRDGSMLGASVNVFSFAQIMHGDPMSLYVSLAGLLGVALQERIDPALTILLFELGFRNRLTIAKWLPLTTKRVVGYAESDYLLGIAKIPVELEGFSPFGFWSTHHLVRNASAIGSCLFPVFVTFAIIGVYAVIRKVYRRKYPSRSMAYSSRLTKGSSLMSEGKGIKNPFTMFEMATGAELQNRVGIICDYDNCVYIKGLRYATADGIYCNGFVIANNQWLIRTGDLWSILLIIISGLRLRDVFVYEVKDHKVSQTARLVFPTTMTVHDLVRLNTTVLA</sequence>
<accession>A0A8K1FP22</accession>
<protein>
    <submittedName>
        <fullName evidence="2">Uncharacterized protein</fullName>
    </submittedName>
</protein>